<evidence type="ECO:0000313" key="3">
    <source>
        <dbReference type="Proteomes" id="UP001457282"/>
    </source>
</evidence>
<sequence>MIRQPTQLEEKPRSHLGSGSKQPLYSTKDASINIRPGDPRKKIDLDEIYGDVGGGDYKNIRSFVEPAKCLICGLIVQHRTPSCPYRKFVPHNVSLPPGIQRVCKCCRKRDGHPGEDWKAYATPKKCFDCGSLGEHWTGDADCPTKAPKQYWDDEDQQTGRPFLPLEEEEA</sequence>
<evidence type="ECO:0000256" key="1">
    <source>
        <dbReference type="SAM" id="MobiDB-lite"/>
    </source>
</evidence>
<protein>
    <submittedName>
        <fullName evidence="2">Uncharacterized protein</fullName>
    </submittedName>
</protein>
<feature type="region of interest" description="Disordered" evidence="1">
    <location>
        <begin position="147"/>
        <end position="170"/>
    </location>
</feature>
<keyword evidence="3" id="KW-1185">Reference proteome</keyword>
<name>A0AAW1XPQ8_RUBAR</name>
<dbReference type="EMBL" id="JBEDUW010000003">
    <property type="protein sequence ID" value="KAK9938881.1"/>
    <property type="molecule type" value="Genomic_DNA"/>
</dbReference>
<evidence type="ECO:0000313" key="2">
    <source>
        <dbReference type="EMBL" id="KAK9938881.1"/>
    </source>
</evidence>
<dbReference type="AlphaFoldDB" id="A0AAW1XPQ8"/>
<dbReference type="Proteomes" id="UP001457282">
    <property type="component" value="Unassembled WGS sequence"/>
</dbReference>
<reference evidence="2 3" key="1">
    <citation type="journal article" date="2023" name="G3 (Bethesda)">
        <title>A chromosome-length genome assembly and annotation of blackberry (Rubus argutus, cv. 'Hillquist').</title>
        <authorList>
            <person name="Bruna T."/>
            <person name="Aryal R."/>
            <person name="Dudchenko O."/>
            <person name="Sargent D.J."/>
            <person name="Mead D."/>
            <person name="Buti M."/>
            <person name="Cavallini A."/>
            <person name="Hytonen T."/>
            <person name="Andres J."/>
            <person name="Pham M."/>
            <person name="Weisz D."/>
            <person name="Mascagni F."/>
            <person name="Usai G."/>
            <person name="Natali L."/>
            <person name="Bassil N."/>
            <person name="Fernandez G.E."/>
            <person name="Lomsadze A."/>
            <person name="Armour M."/>
            <person name="Olukolu B."/>
            <person name="Poorten T."/>
            <person name="Britton C."/>
            <person name="Davik J."/>
            <person name="Ashrafi H."/>
            <person name="Aiden E.L."/>
            <person name="Borodovsky M."/>
            <person name="Worthington M."/>
        </authorList>
    </citation>
    <scope>NUCLEOTIDE SEQUENCE [LARGE SCALE GENOMIC DNA]</scope>
    <source>
        <strain evidence="2">PI 553951</strain>
    </source>
</reference>
<feature type="compositionally biased region" description="Polar residues" evidence="1">
    <location>
        <begin position="17"/>
        <end position="30"/>
    </location>
</feature>
<organism evidence="2 3">
    <name type="scientific">Rubus argutus</name>
    <name type="common">Southern blackberry</name>
    <dbReference type="NCBI Taxonomy" id="59490"/>
    <lineage>
        <taxon>Eukaryota</taxon>
        <taxon>Viridiplantae</taxon>
        <taxon>Streptophyta</taxon>
        <taxon>Embryophyta</taxon>
        <taxon>Tracheophyta</taxon>
        <taxon>Spermatophyta</taxon>
        <taxon>Magnoliopsida</taxon>
        <taxon>eudicotyledons</taxon>
        <taxon>Gunneridae</taxon>
        <taxon>Pentapetalae</taxon>
        <taxon>rosids</taxon>
        <taxon>fabids</taxon>
        <taxon>Rosales</taxon>
        <taxon>Rosaceae</taxon>
        <taxon>Rosoideae</taxon>
        <taxon>Rosoideae incertae sedis</taxon>
        <taxon>Rubus</taxon>
    </lineage>
</organism>
<feature type="region of interest" description="Disordered" evidence="1">
    <location>
        <begin position="1"/>
        <end position="38"/>
    </location>
</feature>
<comment type="caution">
    <text evidence="2">The sequence shown here is derived from an EMBL/GenBank/DDBJ whole genome shotgun (WGS) entry which is preliminary data.</text>
</comment>
<proteinExistence type="predicted"/>
<accession>A0AAW1XPQ8</accession>
<gene>
    <name evidence="2" type="ORF">M0R45_015596</name>
</gene>